<accession>A0A2W5RWV0</accession>
<reference evidence="1 2" key="1">
    <citation type="submission" date="2017-08" db="EMBL/GenBank/DDBJ databases">
        <title>Infants hospitalized years apart are colonized by the same room-sourced microbial strains.</title>
        <authorList>
            <person name="Brooks B."/>
            <person name="Olm M.R."/>
            <person name="Firek B.A."/>
            <person name="Baker R."/>
            <person name="Thomas B.C."/>
            <person name="Morowitz M.J."/>
            <person name="Banfield J.F."/>
        </authorList>
    </citation>
    <scope>NUCLEOTIDE SEQUENCE [LARGE SCALE GENOMIC DNA]</scope>
    <source>
        <strain evidence="1">S2_003_000_R2_11</strain>
    </source>
</reference>
<name>A0A2W5RWV0_CERSP</name>
<organism evidence="1 2">
    <name type="scientific">Cereibacter sphaeroides</name>
    <name type="common">Rhodobacter sphaeroides</name>
    <dbReference type="NCBI Taxonomy" id="1063"/>
    <lineage>
        <taxon>Bacteria</taxon>
        <taxon>Pseudomonadati</taxon>
        <taxon>Pseudomonadota</taxon>
        <taxon>Alphaproteobacteria</taxon>
        <taxon>Rhodobacterales</taxon>
        <taxon>Paracoccaceae</taxon>
        <taxon>Cereibacter</taxon>
    </lineage>
</organism>
<comment type="caution">
    <text evidence="1">The sequence shown here is derived from an EMBL/GenBank/DDBJ whole genome shotgun (WGS) entry which is preliminary data.</text>
</comment>
<dbReference type="EMBL" id="QFQS01000009">
    <property type="protein sequence ID" value="PZQ95158.1"/>
    <property type="molecule type" value="Genomic_DNA"/>
</dbReference>
<dbReference type="Proteomes" id="UP000248975">
    <property type="component" value="Unassembled WGS sequence"/>
</dbReference>
<evidence type="ECO:0000313" key="1">
    <source>
        <dbReference type="EMBL" id="PZQ95158.1"/>
    </source>
</evidence>
<protein>
    <submittedName>
        <fullName evidence="1">Uncharacterized protein</fullName>
    </submittedName>
</protein>
<dbReference type="AlphaFoldDB" id="A0A2W5RWV0"/>
<proteinExistence type="predicted"/>
<sequence>MTYVHGTFVEHPAVVDGMLVATLHDKIVWAGPVHMAPLESFIEGTLLHVHPALLHRIQYHVDQVEPGGIDGDRS</sequence>
<evidence type="ECO:0000313" key="2">
    <source>
        <dbReference type="Proteomes" id="UP000248975"/>
    </source>
</evidence>
<gene>
    <name evidence="1" type="ORF">DI533_20115</name>
</gene>